<proteinExistence type="inferred from homology"/>
<keyword evidence="3 6" id="KW-0732">Signal</keyword>
<evidence type="ECO:0000256" key="3">
    <source>
        <dbReference type="ARBA" id="ARBA00022729"/>
    </source>
</evidence>
<dbReference type="InterPro" id="IPR029058">
    <property type="entry name" value="AB_hydrolase_fold"/>
</dbReference>
<dbReference type="InterPro" id="IPR042269">
    <property type="entry name" value="Ser_carbopepase_S28_SKS"/>
</dbReference>
<evidence type="ECO:0000256" key="5">
    <source>
        <dbReference type="ARBA" id="ARBA00023180"/>
    </source>
</evidence>
<evidence type="ECO:0000256" key="4">
    <source>
        <dbReference type="ARBA" id="ARBA00022801"/>
    </source>
</evidence>
<sequence length="505" mass="58513">MMKFLLKLLLTIAFVHCSNAVLGIHVNGFEKNGKYRLNREPPLDDRKIKLADDELVEIKWIEQKLNNFDPQDHRTWQMRYMENRNFSEPGGPICIYIGGEWTISMRWLLTGHMHDMCRDLKGIMYYTEHRYYGSSWPTEDLSMENLRYLSIDQALADLAHFIIHVKETNPELADSGVFLVGASYSATMATWFMQKYPHLVVGAWSSSAPLLAKVDFIEYKEVVSEAFEIVGGTNCSSRIKRAFEQLERLVEEKNTDRIEEIFSFCYPLDLSKEIDVWSFFSDVAGPFSGVVQYYREESRDIEIQCEVLMENDIEDDLEALAFWFWGGVPSGGQCYNHRYEAFINYYSGTEWTDRAALVSIRQWYYQTCSEYGWDQSSGSENILFGSTFPVELSLQICQDLYSSFFTPEIIHANVDRTNIIYGALNPSVRNVYSTHGEFDPWRPMGVQEDINEYSPTVILPRQSHCSDLYSVSELDTPELLESKQRIFSLLRQWLGMGETEPIPTD</sequence>
<evidence type="ECO:0000256" key="6">
    <source>
        <dbReference type="SAM" id="SignalP"/>
    </source>
</evidence>
<organism evidence="7 8">
    <name type="scientific">Clunio marinus</name>
    <dbReference type="NCBI Taxonomy" id="568069"/>
    <lineage>
        <taxon>Eukaryota</taxon>
        <taxon>Metazoa</taxon>
        <taxon>Ecdysozoa</taxon>
        <taxon>Arthropoda</taxon>
        <taxon>Hexapoda</taxon>
        <taxon>Insecta</taxon>
        <taxon>Pterygota</taxon>
        <taxon>Neoptera</taxon>
        <taxon>Endopterygota</taxon>
        <taxon>Diptera</taxon>
        <taxon>Nematocera</taxon>
        <taxon>Chironomoidea</taxon>
        <taxon>Chironomidae</taxon>
        <taxon>Clunio</taxon>
    </lineage>
</organism>
<dbReference type="AlphaFoldDB" id="A0A1J1I7I0"/>
<evidence type="ECO:0000256" key="1">
    <source>
        <dbReference type="ARBA" id="ARBA00011079"/>
    </source>
</evidence>
<evidence type="ECO:0000256" key="2">
    <source>
        <dbReference type="ARBA" id="ARBA00022670"/>
    </source>
</evidence>
<feature type="signal peptide" evidence="6">
    <location>
        <begin position="1"/>
        <end position="20"/>
    </location>
</feature>
<name>A0A1J1I7I0_9DIPT</name>
<dbReference type="GO" id="GO:0008239">
    <property type="term" value="F:dipeptidyl-peptidase activity"/>
    <property type="evidence" value="ECO:0007669"/>
    <property type="project" value="TreeGrafter"/>
</dbReference>
<reference evidence="7 8" key="1">
    <citation type="submission" date="2015-04" db="EMBL/GenBank/DDBJ databases">
        <authorList>
            <person name="Syromyatnikov M.Y."/>
            <person name="Popov V.N."/>
        </authorList>
    </citation>
    <scope>NUCLEOTIDE SEQUENCE [LARGE SCALE GENOMIC DNA]</scope>
</reference>
<dbReference type="Gene3D" id="1.20.120.980">
    <property type="entry name" value="Serine carboxypeptidase S28, SKS domain"/>
    <property type="match status" value="1"/>
</dbReference>
<keyword evidence="8" id="KW-1185">Reference proteome</keyword>
<gene>
    <name evidence="7" type="ORF">CLUMA_CG009156</name>
</gene>
<dbReference type="EMBL" id="CVRI01000042">
    <property type="protein sequence ID" value="CRK95698.1"/>
    <property type="molecule type" value="Genomic_DNA"/>
</dbReference>
<keyword evidence="5" id="KW-0325">Glycoprotein</keyword>
<comment type="similarity">
    <text evidence="1">Belongs to the peptidase S28 family.</text>
</comment>
<keyword evidence="2" id="KW-0645">Protease</keyword>
<evidence type="ECO:0000313" key="7">
    <source>
        <dbReference type="EMBL" id="CRK95698.1"/>
    </source>
</evidence>
<evidence type="ECO:0000313" key="8">
    <source>
        <dbReference type="Proteomes" id="UP000183832"/>
    </source>
</evidence>
<accession>A0A1J1I7I0</accession>
<dbReference type="PANTHER" id="PTHR11010">
    <property type="entry name" value="PROTEASE S28 PRO-X CARBOXYPEPTIDASE-RELATED"/>
    <property type="match status" value="1"/>
</dbReference>
<dbReference type="Pfam" id="PF05577">
    <property type="entry name" value="Peptidase_S28"/>
    <property type="match status" value="1"/>
</dbReference>
<dbReference type="PANTHER" id="PTHR11010:SF5">
    <property type="entry name" value="RE36938P-RELATED"/>
    <property type="match status" value="1"/>
</dbReference>
<dbReference type="InterPro" id="IPR008758">
    <property type="entry name" value="Peptidase_S28"/>
</dbReference>
<dbReference type="Gene3D" id="3.40.50.1820">
    <property type="entry name" value="alpha/beta hydrolase"/>
    <property type="match status" value="1"/>
</dbReference>
<feature type="chain" id="PRO_5009619119" evidence="6">
    <location>
        <begin position="21"/>
        <end position="505"/>
    </location>
</feature>
<dbReference type="GO" id="GO:0070008">
    <property type="term" value="F:serine-type exopeptidase activity"/>
    <property type="evidence" value="ECO:0007669"/>
    <property type="project" value="InterPro"/>
</dbReference>
<dbReference type="OrthoDB" id="1735038at2759"/>
<dbReference type="GO" id="GO:0006508">
    <property type="term" value="P:proteolysis"/>
    <property type="evidence" value="ECO:0007669"/>
    <property type="project" value="UniProtKB-KW"/>
</dbReference>
<dbReference type="SUPFAM" id="SSF53474">
    <property type="entry name" value="alpha/beta-Hydrolases"/>
    <property type="match status" value="1"/>
</dbReference>
<keyword evidence="4" id="KW-0378">Hydrolase</keyword>
<dbReference type="Proteomes" id="UP000183832">
    <property type="component" value="Unassembled WGS sequence"/>
</dbReference>
<protein>
    <submittedName>
        <fullName evidence="7">CLUMA_CG009156, isoform A</fullName>
    </submittedName>
</protein>